<evidence type="ECO:0000313" key="2">
    <source>
        <dbReference type="Proteomes" id="UP001143328"/>
    </source>
</evidence>
<proteinExistence type="predicted"/>
<evidence type="ECO:0000313" key="1">
    <source>
        <dbReference type="EMBL" id="GLK89629.1"/>
    </source>
</evidence>
<comment type="caution">
    <text evidence="1">The sequence shown here is derived from an EMBL/GenBank/DDBJ whole genome shotgun (WGS) entry which is preliminary data.</text>
</comment>
<reference evidence="1" key="2">
    <citation type="submission" date="2023-01" db="EMBL/GenBank/DDBJ databases">
        <authorList>
            <person name="Sun Q."/>
            <person name="Evtushenko L."/>
        </authorList>
    </citation>
    <scope>NUCLEOTIDE SEQUENCE</scope>
    <source>
        <strain evidence="1">VKM B-2935</strain>
    </source>
</reference>
<dbReference type="RefSeq" id="WP_271195825.1">
    <property type="nucleotide sequence ID" value="NZ_BSFN01000007.1"/>
</dbReference>
<sequence>MTETAFDAAAMDRLPADYEQFPQVFWAPVRHHSPHCAWQLRRLIDCVRPDVVLIEGPEEGNGLLPFLLDEATRPPVAFFIYCHGSAVQRRCFVPLAAMSPEWVALREAKRLGIAVRFIDLPFMTRHRHESSSDNADVLEPLLNDDQLLARADAMAILLATSGCADFDSWWERHFESGVAYASAEQFFARVLNLGEYLRAGSVLDAQTLAREAHMAACIDQARSQGQRCLVVCGAFHCAGILKQLGQGGVPAKPGEVAGGVHLINYSLSRLNASAQYAAGIPDCAYQARVWSTLARRRENPGDVHGETHAAMAAELVNYLRERRFAASLPDAIEAVTLARRLAALRGHGTGRLELREALLSSLHKHSLDGSERPLLAHLDAFFAGDEVGRLPAGLPVPPLVEDFRQTCRRLRLPRSAAQPLERALDIYRSPLHREQSRFLHRLASLDAGYGKCVAGPRFASGEDLARVREVWVIRWQPEIEATLTEKGHYGARLLDAATARCLERLNACRQQGAAPVAILIDALAMGLHALLGTIVNQVRHWLAHESDLTSLCLGLLRLDAARHAKVVLGGEGLEALDELLAECFQRICLCLPWVGGLSEEHQEALADALVGMLNLLALQTPGCEPASFFEALQLLLAMQPSPLLSGLAQGVLLEAGHLGCKEVVAAYTEAAGYAERDASAPGQFIAGLLRVARHRFLQQPALQQGISDSLQRWDEDTFLRVLPGLRLAFTRLSPRQLSTLGGLLFGGPAAALQAGGRHWSVADLHAAAELRETLASARQVWDGGARG</sequence>
<dbReference type="InterPro" id="IPR043737">
    <property type="entry name" value="DUF5682"/>
</dbReference>
<gene>
    <name evidence="1" type="ORF">GCM10017655_26910</name>
</gene>
<protein>
    <submittedName>
        <fullName evidence="1">Uncharacterized protein</fullName>
    </submittedName>
</protein>
<dbReference type="Proteomes" id="UP001143328">
    <property type="component" value="Unassembled WGS sequence"/>
</dbReference>
<dbReference type="AlphaFoldDB" id="A0A9W6K8W8"/>
<name>A0A9W6K8W8_9PSED</name>
<reference evidence="1" key="1">
    <citation type="journal article" date="2014" name="Int. J. Syst. Evol. Microbiol.">
        <title>Complete genome sequence of Corynebacterium casei LMG S-19264T (=DSM 44701T), isolated from a smear-ripened cheese.</title>
        <authorList>
            <consortium name="US DOE Joint Genome Institute (JGI-PGF)"/>
            <person name="Walter F."/>
            <person name="Albersmeier A."/>
            <person name="Kalinowski J."/>
            <person name="Ruckert C."/>
        </authorList>
    </citation>
    <scope>NUCLEOTIDE SEQUENCE</scope>
    <source>
        <strain evidence="1">VKM B-2935</strain>
    </source>
</reference>
<organism evidence="1 2">
    <name type="scientific">Pseudomonas turukhanskensis</name>
    <dbReference type="NCBI Taxonomy" id="1806536"/>
    <lineage>
        <taxon>Bacteria</taxon>
        <taxon>Pseudomonadati</taxon>
        <taxon>Pseudomonadota</taxon>
        <taxon>Gammaproteobacteria</taxon>
        <taxon>Pseudomonadales</taxon>
        <taxon>Pseudomonadaceae</taxon>
        <taxon>Pseudomonas</taxon>
    </lineage>
</organism>
<dbReference type="Pfam" id="PF18934">
    <property type="entry name" value="DUF5682"/>
    <property type="match status" value="1"/>
</dbReference>
<keyword evidence="2" id="KW-1185">Reference proteome</keyword>
<accession>A0A9W6K8W8</accession>
<dbReference type="EMBL" id="BSFN01000007">
    <property type="protein sequence ID" value="GLK89629.1"/>
    <property type="molecule type" value="Genomic_DNA"/>
</dbReference>